<dbReference type="InterPro" id="IPR001036">
    <property type="entry name" value="Acrflvin-R"/>
</dbReference>
<gene>
    <name evidence="2" type="ORF">GEMMAAP_04145</name>
</gene>
<evidence type="ECO:0000256" key="1">
    <source>
        <dbReference type="SAM" id="Phobius"/>
    </source>
</evidence>
<dbReference type="Proteomes" id="UP000076404">
    <property type="component" value="Chromosome"/>
</dbReference>
<keyword evidence="1" id="KW-0812">Transmembrane</keyword>
<dbReference type="OrthoDB" id="9809409at2"/>
<keyword evidence="1" id="KW-1133">Transmembrane helix</keyword>
<keyword evidence="1" id="KW-0472">Membrane</keyword>
<feature type="transmembrane region" description="Helical" evidence="1">
    <location>
        <begin position="523"/>
        <end position="541"/>
    </location>
</feature>
<dbReference type="KEGG" id="gph:GEMMAAP_04145"/>
<feature type="transmembrane region" description="Helical" evidence="1">
    <location>
        <begin position="461"/>
        <end position="484"/>
    </location>
</feature>
<dbReference type="SUPFAM" id="SSF82714">
    <property type="entry name" value="Multidrug efflux transporter AcrB TolC docking domain, DN and DC subdomains"/>
    <property type="match status" value="2"/>
</dbReference>
<sequence>MRALINAATRRPAVMWALAVALLMAGGIAFTRLPLATRTSVELPRLMVSSYWPGASPEVIETYLTSPIEAAVQGVRGVKRVNSTSRDDACMLTVELEPRADVPLTRLAILERLELLRRELPPGAYQPQVSNYVPEGLEEAPLLSLTIGGPYTPGTLQRVLEERVQPRLASVPGVAGVFARGGTQRGVSVSYDAARLRQLGIPPERLAQVVGASRVVQSLGTLSQGGRVRAVVLHDAPAAIASLDSLPVVGAGGRRFRLSELAVVRADEDARGQFFRIDGQPAVALDITRHPGADAIATAAALRTEIAAVQGTLPTGVRLVIAVDESEGLARELNDLAKRGAIATVAVLLVLLLFMRRVRAVAVVMGTTLVAIGGTALTLYLFDIPANLLTLAGLGMGVGILVQNAIVVVQRLLREPEGAASRAEVTYRMAPAVLGGSLTTAVVLAPFLYLQGDARAAFAPFALAFVIALGWSVFTALVMVPAVARGLGTMAREAEQEVQASPTWPRTARVYERVMLFTVRFRWTTRLVAVALLGVMTWGFVAKVPKSSFGNWGERRSTLSVGVTFPRSSDLATLDAALRDFEQLVSNRPQVEQVRTSGGGASAQMVVRFTRDGGMSAEPLELQELLTQRAVLVGGASIYVSGEGPAFSNGGGGGTMSSFRVQVKGFSYEGVDKLAGDLKSRLERITRVRDVRVTSGGWFGGERGSQVTLEPDRVALARFGLTAESFVAAVSREVRGPVGQQRLEIGGEEMPVTVKASGARDRPLAELERALLPSMSGTPVRISDVSRVAEREALGSVVREDQQYIRQVSYDFRGPNRLAQRTHKAFVKSLSAPAGYTFTDRTEGGFGMDDGSQRGLWLVFALGVVLVVLSVALVFDSIWGAAMVLLSLPLALCGVVAAFWFTGAAFTREAAVGVILVVGLSVNQTILLVDAALATRKRTGPLSAEQVVHAALDRAGMIVLVTCTALASLAPLSIGTATNTLFGAIALATAGGTVAGTLGVLFFMPALLVGRTASTRTTGGAVPDRES</sequence>
<evidence type="ECO:0000313" key="2">
    <source>
        <dbReference type="EMBL" id="AMW04251.1"/>
    </source>
</evidence>
<dbReference type="PANTHER" id="PTHR32063:SF0">
    <property type="entry name" value="SWARMING MOTILITY PROTEIN SWRC"/>
    <property type="match status" value="1"/>
</dbReference>
<organism evidence="2 3">
    <name type="scientific">Gemmatimonas phototrophica</name>
    <dbReference type="NCBI Taxonomy" id="1379270"/>
    <lineage>
        <taxon>Bacteria</taxon>
        <taxon>Pseudomonadati</taxon>
        <taxon>Gemmatimonadota</taxon>
        <taxon>Gemmatimonadia</taxon>
        <taxon>Gemmatimonadales</taxon>
        <taxon>Gemmatimonadaceae</taxon>
        <taxon>Gemmatimonas</taxon>
    </lineage>
</organism>
<feature type="transmembrane region" description="Helical" evidence="1">
    <location>
        <begin position="336"/>
        <end position="354"/>
    </location>
</feature>
<reference evidence="2 3" key="2">
    <citation type="journal article" date="2016" name="Environ. Microbiol. Rep.">
        <title>Metagenomic evidence for the presence of phototrophic Gemmatimonadetes bacteria in diverse environments.</title>
        <authorList>
            <person name="Zeng Y."/>
            <person name="Baumbach J."/>
            <person name="Barbosa E.G."/>
            <person name="Azevedo V."/>
            <person name="Zhang C."/>
            <person name="Koblizek M."/>
        </authorList>
    </citation>
    <scope>NUCLEOTIDE SEQUENCE [LARGE SCALE GENOMIC DNA]</scope>
    <source>
        <strain evidence="2 3">AP64</strain>
    </source>
</reference>
<dbReference type="EMBL" id="CP011454">
    <property type="protein sequence ID" value="AMW04251.1"/>
    <property type="molecule type" value="Genomic_DNA"/>
</dbReference>
<evidence type="ECO:0008006" key="4">
    <source>
        <dbReference type="Google" id="ProtNLM"/>
    </source>
</evidence>
<feature type="transmembrane region" description="Helical" evidence="1">
    <location>
        <begin position="955"/>
        <end position="974"/>
    </location>
</feature>
<feature type="transmembrane region" description="Helical" evidence="1">
    <location>
        <begin position="980"/>
        <end position="1008"/>
    </location>
</feature>
<dbReference type="GO" id="GO:0042910">
    <property type="term" value="F:xenobiotic transmembrane transporter activity"/>
    <property type="evidence" value="ECO:0007669"/>
    <property type="project" value="TreeGrafter"/>
</dbReference>
<dbReference type="Gene3D" id="1.20.1640.10">
    <property type="entry name" value="Multidrug efflux transporter AcrB transmembrane domain"/>
    <property type="match status" value="2"/>
</dbReference>
<name>A0A143BI24_9BACT</name>
<dbReference type="RefSeq" id="WP_043581084.1">
    <property type="nucleotide sequence ID" value="NZ_CP011454.1"/>
</dbReference>
<dbReference type="SUPFAM" id="SSF82866">
    <property type="entry name" value="Multidrug efflux transporter AcrB transmembrane domain"/>
    <property type="match status" value="2"/>
</dbReference>
<dbReference type="AlphaFoldDB" id="A0A143BI24"/>
<dbReference type="STRING" id="1379270.GEMMAAP_04145"/>
<evidence type="ECO:0000313" key="3">
    <source>
        <dbReference type="Proteomes" id="UP000076404"/>
    </source>
</evidence>
<dbReference type="SUPFAM" id="SSF82693">
    <property type="entry name" value="Multidrug efflux transporter AcrB pore domain, PN1, PN2, PC1 and PC2 subdomains"/>
    <property type="match status" value="2"/>
</dbReference>
<dbReference type="Gene3D" id="3.30.70.1320">
    <property type="entry name" value="Multidrug efflux transporter AcrB pore domain like"/>
    <property type="match status" value="1"/>
</dbReference>
<dbReference type="eggNOG" id="COG0841">
    <property type="taxonomic scope" value="Bacteria"/>
</dbReference>
<feature type="transmembrane region" description="Helical" evidence="1">
    <location>
        <begin position="912"/>
        <end position="934"/>
    </location>
</feature>
<dbReference type="Pfam" id="PF00873">
    <property type="entry name" value="ACR_tran"/>
    <property type="match status" value="1"/>
</dbReference>
<dbReference type="Gene3D" id="3.30.70.1430">
    <property type="entry name" value="Multidrug efflux transporter AcrB pore domain"/>
    <property type="match status" value="2"/>
</dbReference>
<protein>
    <recommendedName>
        <fullName evidence="4">Acriflavin resistance protein</fullName>
    </recommendedName>
</protein>
<accession>A0A143BI24</accession>
<dbReference type="Gene3D" id="3.30.70.1440">
    <property type="entry name" value="Multidrug efflux transporter AcrB pore domain"/>
    <property type="match status" value="1"/>
</dbReference>
<proteinExistence type="predicted"/>
<dbReference type="PRINTS" id="PR00702">
    <property type="entry name" value="ACRIFLAVINRP"/>
</dbReference>
<feature type="transmembrane region" description="Helical" evidence="1">
    <location>
        <begin position="361"/>
        <end position="382"/>
    </location>
</feature>
<dbReference type="GO" id="GO:0005886">
    <property type="term" value="C:plasma membrane"/>
    <property type="evidence" value="ECO:0007669"/>
    <property type="project" value="TreeGrafter"/>
</dbReference>
<dbReference type="PANTHER" id="PTHR32063">
    <property type="match status" value="1"/>
</dbReference>
<reference evidence="2 3" key="1">
    <citation type="journal article" date="2014" name="Proc. Natl. Acad. Sci. U.S.A.">
        <title>Functional type 2 photosynthetic reaction centers found in the rare bacterial phylum Gemmatimonadetes.</title>
        <authorList>
            <person name="Zeng Y."/>
            <person name="Feng F."/>
            <person name="Medova H."/>
            <person name="Dean J."/>
            <person name="Koblizek M."/>
        </authorList>
    </citation>
    <scope>NUCLEOTIDE SEQUENCE [LARGE SCALE GENOMIC DNA]</scope>
    <source>
        <strain evidence="2 3">AP64</strain>
    </source>
</reference>
<feature type="transmembrane region" description="Helical" evidence="1">
    <location>
        <begin position="430"/>
        <end position="449"/>
    </location>
</feature>
<dbReference type="InterPro" id="IPR027463">
    <property type="entry name" value="AcrB_DN_DC_subdom"/>
</dbReference>
<dbReference type="Gene3D" id="3.30.2090.10">
    <property type="entry name" value="Multidrug efflux transporter AcrB TolC docking domain, DN and DC subdomains"/>
    <property type="match status" value="2"/>
</dbReference>
<feature type="transmembrane region" description="Helical" evidence="1">
    <location>
        <begin position="882"/>
        <end position="906"/>
    </location>
</feature>
<feature type="transmembrane region" description="Helical" evidence="1">
    <location>
        <begin position="855"/>
        <end position="875"/>
    </location>
</feature>
<feature type="transmembrane region" description="Helical" evidence="1">
    <location>
        <begin position="388"/>
        <end position="409"/>
    </location>
</feature>
<keyword evidence="3" id="KW-1185">Reference proteome</keyword>